<name>A0ACB8R3M8_9AGAM</name>
<evidence type="ECO:0000313" key="2">
    <source>
        <dbReference type="Proteomes" id="UP000814033"/>
    </source>
</evidence>
<sequence length="137" mass="14638">MGNELRRAGGSCAGGDYCRADCILGVAAAKGERRCSEDARTKKPVWTLCVSAPERKAKGSRSVIVRGLRVSGYASGKNSLCGAHVSDDLLANCDLLMHGPGHKGRARDRIGQDATRKGPNEEHSRGPRYVDSKSARE</sequence>
<dbReference type="Proteomes" id="UP000814033">
    <property type="component" value="Unassembled WGS sequence"/>
</dbReference>
<proteinExistence type="predicted"/>
<accession>A0ACB8R3M8</accession>
<gene>
    <name evidence="1" type="ORF">FA95DRAFT_1567760</name>
</gene>
<organism evidence="1 2">
    <name type="scientific">Auriscalpium vulgare</name>
    <dbReference type="NCBI Taxonomy" id="40419"/>
    <lineage>
        <taxon>Eukaryota</taxon>
        <taxon>Fungi</taxon>
        <taxon>Dikarya</taxon>
        <taxon>Basidiomycota</taxon>
        <taxon>Agaricomycotina</taxon>
        <taxon>Agaricomycetes</taxon>
        <taxon>Russulales</taxon>
        <taxon>Auriscalpiaceae</taxon>
        <taxon>Auriscalpium</taxon>
    </lineage>
</organism>
<protein>
    <submittedName>
        <fullName evidence="1">Uncharacterized protein</fullName>
    </submittedName>
</protein>
<evidence type="ECO:0000313" key="1">
    <source>
        <dbReference type="EMBL" id="KAI0038408.1"/>
    </source>
</evidence>
<reference evidence="1" key="2">
    <citation type="journal article" date="2022" name="New Phytol.">
        <title>Evolutionary transition to the ectomycorrhizal habit in the genomes of a hyperdiverse lineage of mushroom-forming fungi.</title>
        <authorList>
            <person name="Looney B."/>
            <person name="Miyauchi S."/>
            <person name="Morin E."/>
            <person name="Drula E."/>
            <person name="Courty P.E."/>
            <person name="Kohler A."/>
            <person name="Kuo A."/>
            <person name="LaButti K."/>
            <person name="Pangilinan J."/>
            <person name="Lipzen A."/>
            <person name="Riley R."/>
            <person name="Andreopoulos W."/>
            <person name="He G."/>
            <person name="Johnson J."/>
            <person name="Nolan M."/>
            <person name="Tritt A."/>
            <person name="Barry K.W."/>
            <person name="Grigoriev I.V."/>
            <person name="Nagy L.G."/>
            <person name="Hibbett D."/>
            <person name="Henrissat B."/>
            <person name="Matheny P.B."/>
            <person name="Labbe J."/>
            <person name="Martin F.M."/>
        </authorList>
    </citation>
    <scope>NUCLEOTIDE SEQUENCE</scope>
    <source>
        <strain evidence="1">FP105234-sp</strain>
    </source>
</reference>
<comment type="caution">
    <text evidence="1">The sequence shown here is derived from an EMBL/GenBank/DDBJ whole genome shotgun (WGS) entry which is preliminary data.</text>
</comment>
<dbReference type="EMBL" id="MU276508">
    <property type="protein sequence ID" value="KAI0038408.1"/>
    <property type="molecule type" value="Genomic_DNA"/>
</dbReference>
<reference evidence="1" key="1">
    <citation type="submission" date="2021-02" db="EMBL/GenBank/DDBJ databases">
        <authorList>
            <consortium name="DOE Joint Genome Institute"/>
            <person name="Ahrendt S."/>
            <person name="Looney B.P."/>
            <person name="Miyauchi S."/>
            <person name="Morin E."/>
            <person name="Drula E."/>
            <person name="Courty P.E."/>
            <person name="Chicoki N."/>
            <person name="Fauchery L."/>
            <person name="Kohler A."/>
            <person name="Kuo A."/>
            <person name="Labutti K."/>
            <person name="Pangilinan J."/>
            <person name="Lipzen A."/>
            <person name="Riley R."/>
            <person name="Andreopoulos W."/>
            <person name="He G."/>
            <person name="Johnson J."/>
            <person name="Barry K.W."/>
            <person name="Grigoriev I.V."/>
            <person name="Nagy L."/>
            <person name="Hibbett D."/>
            <person name="Henrissat B."/>
            <person name="Matheny P.B."/>
            <person name="Labbe J."/>
            <person name="Martin F."/>
        </authorList>
    </citation>
    <scope>NUCLEOTIDE SEQUENCE</scope>
    <source>
        <strain evidence="1">FP105234-sp</strain>
    </source>
</reference>
<keyword evidence="2" id="KW-1185">Reference proteome</keyword>